<evidence type="ECO:0000313" key="8">
    <source>
        <dbReference type="Proteomes" id="UP000587880"/>
    </source>
</evidence>
<evidence type="ECO:0000256" key="4">
    <source>
        <dbReference type="ARBA" id="ARBA00023136"/>
    </source>
</evidence>
<sequence>MNLIKIIFLLPIIAIFYKDSIKKMNNLYGYYLIVSDFRISTSKVMISIFTSIFISIDLAIALGLLVSTTRNISCILGIILELFYLIIMLKNYDKGFENGCNCYIINTTNKEIRLIDILKIIGVIFVFICILII</sequence>
<feature type="domain" description="Methylamine utilisation protein MauE" evidence="6">
    <location>
        <begin position="4"/>
        <end position="129"/>
    </location>
</feature>
<evidence type="ECO:0000259" key="6">
    <source>
        <dbReference type="Pfam" id="PF07291"/>
    </source>
</evidence>
<evidence type="ECO:0000256" key="3">
    <source>
        <dbReference type="ARBA" id="ARBA00022989"/>
    </source>
</evidence>
<dbReference type="Pfam" id="PF07291">
    <property type="entry name" value="MauE"/>
    <property type="match status" value="1"/>
</dbReference>
<dbReference type="InterPro" id="IPR009908">
    <property type="entry name" value="Methylamine_util_MauE"/>
</dbReference>
<keyword evidence="3 5" id="KW-1133">Transmembrane helix</keyword>
<evidence type="ECO:0000256" key="1">
    <source>
        <dbReference type="ARBA" id="ARBA00004141"/>
    </source>
</evidence>
<feature type="transmembrane region" description="Helical" evidence="5">
    <location>
        <begin position="44"/>
        <end position="65"/>
    </location>
</feature>
<accession>A0A7X9XRS8</accession>
<dbReference type="EMBL" id="JABAGD010000093">
    <property type="protein sequence ID" value="NMF07937.1"/>
    <property type="molecule type" value="Genomic_DNA"/>
</dbReference>
<evidence type="ECO:0000256" key="2">
    <source>
        <dbReference type="ARBA" id="ARBA00022692"/>
    </source>
</evidence>
<evidence type="ECO:0000256" key="5">
    <source>
        <dbReference type="SAM" id="Phobius"/>
    </source>
</evidence>
<evidence type="ECO:0000313" key="7">
    <source>
        <dbReference type="EMBL" id="NMF07937.1"/>
    </source>
</evidence>
<dbReference type="GO" id="GO:0030416">
    <property type="term" value="P:methylamine metabolic process"/>
    <property type="evidence" value="ECO:0007669"/>
    <property type="project" value="InterPro"/>
</dbReference>
<dbReference type="AlphaFoldDB" id="A0A7X9XRS8"/>
<comment type="caution">
    <text evidence="7">The sequence shown here is derived from an EMBL/GenBank/DDBJ whole genome shotgun (WGS) entry which is preliminary data.</text>
</comment>
<keyword evidence="4 5" id="KW-0472">Membrane</keyword>
<keyword evidence="2 5" id="KW-0812">Transmembrane</keyword>
<comment type="subcellular location">
    <subcellularLocation>
        <location evidence="1">Membrane</location>
        <topology evidence="1">Multi-pass membrane protein</topology>
    </subcellularLocation>
</comment>
<dbReference type="GO" id="GO:0016020">
    <property type="term" value="C:membrane"/>
    <property type="evidence" value="ECO:0007669"/>
    <property type="project" value="UniProtKB-SubCell"/>
</dbReference>
<dbReference type="RefSeq" id="WP_168983539.1">
    <property type="nucleotide sequence ID" value="NZ_JABAGD010000093.1"/>
</dbReference>
<dbReference type="Proteomes" id="UP000587880">
    <property type="component" value="Unassembled WGS sequence"/>
</dbReference>
<reference evidence="7 8" key="1">
    <citation type="submission" date="2020-04" db="EMBL/GenBank/DDBJ databases">
        <authorList>
            <person name="Hitch T.C.A."/>
            <person name="Wylensek D."/>
            <person name="Clavel T."/>
        </authorList>
    </citation>
    <scope>NUCLEOTIDE SEQUENCE [LARGE SCALE GENOMIC DNA]</scope>
    <source>
        <strain evidence="7 8">WB01_NA02</strain>
    </source>
</reference>
<gene>
    <name evidence="7" type="ORF">HF849_25020</name>
</gene>
<proteinExistence type="predicted"/>
<protein>
    <recommendedName>
        <fullName evidence="6">Methylamine utilisation protein MauE domain-containing protein</fullName>
    </recommendedName>
</protein>
<feature type="transmembrane region" description="Helical" evidence="5">
    <location>
        <begin position="112"/>
        <end position="132"/>
    </location>
</feature>
<organism evidence="7 8">
    <name type="scientific">Clostridium beijerinckii</name>
    <name type="common">Clostridium MP</name>
    <dbReference type="NCBI Taxonomy" id="1520"/>
    <lineage>
        <taxon>Bacteria</taxon>
        <taxon>Bacillati</taxon>
        <taxon>Bacillota</taxon>
        <taxon>Clostridia</taxon>
        <taxon>Eubacteriales</taxon>
        <taxon>Clostridiaceae</taxon>
        <taxon>Clostridium</taxon>
    </lineage>
</organism>
<feature type="transmembrane region" description="Helical" evidence="5">
    <location>
        <begin position="72"/>
        <end position="92"/>
    </location>
</feature>
<name>A0A7X9XRS8_CLOBE</name>